<dbReference type="Pfam" id="PF01261">
    <property type="entry name" value="AP_endonuc_2"/>
    <property type="match status" value="1"/>
</dbReference>
<proteinExistence type="predicted"/>
<dbReference type="GO" id="GO:0016853">
    <property type="term" value="F:isomerase activity"/>
    <property type="evidence" value="ECO:0007669"/>
    <property type="project" value="UniProtKB-KW"/>
</dbReference>
<sequence length="294" mass="32549">MPNSAAPKPIGVQLFSLPKRLNDDLPGTIEMLAQMGYTEVELFGPYPFSTDQSRAEWEAITPYLGFSGSGFFGRTAQQMKGILSQNGMGVAALHTDLDTLQYRMDKLGEAAQLLGSSYVVLPSIPDQFRQTTDDYRRMADMFNQIGESARQAGVRFAYHNHGYGLHEQDGLVPLQLMLEQTNPDLVFLELDIYWTTAGGADPIALLDKYPTRYRLIHLKDMTEHVRFSGDGSVSTEWLSLFPYMTTVGNGALNVANIVAKAQEVGVEHFIVEQDLVADPGVSLRKSIDFLSSLS</sequence>
<dbReference type="InterPro" id="IPR013022">
    <property type="entry name" value="Xyl_isomerase-like_TIM-brl"/>
</dbReference>
<dbReference type="InterPro" id="IPR050312">
    <property type="entry name" value="IolE/XylAMocC-like"/>
</dbReference>
<keyword evidence="2" id="KW-0413">Isomerase</keyword>
<evidence type="ECO:0000313" key="2">
    <source>
        <dbReference type="EMBL" id="PRY21578.1"/>
    </source>
</evidence>
<dbReference type="SUPFAM" id="SSF51658">
    <property type="entry name" value="Xylose isomerase-like"/>
    <property type="match status" value="1"/>
</dbReference>
<dbReference type="EMBL" id="PVTE01000050">
    <property type="protein sequence ID" value="PRY21578.1"/>
    <property type="molecule type" value="Genomic_DNA"/>
</dbReference>
<keyword evidence="3" id="KW-1185">Reference proteome</keyword>
<dbReference type="OrthoDB" id="9798407at2"/>
<protein>
    <submittedName>
        <fullName evidence="2">Sugar phosphate isomerase/epimerase</fullName>
    </submittedName>
</protein>
<dbReference type="PANTHER" id="PTHR12110">
    <property type="entry name" value="HYDROXYPYRUVATE ISOMERASE"/>
    <property type="match status" value="1"/>
</dbReference>
<gene>
    <name evidence="2" type="ORF">CLV58_15016</name>
</gene>
<dbReference type="Proteomes" id="UP000238375">
    <property type="component" value="Unassembled WGS sequence"/>
</dbReference>
<name>A0A2T0RK95_9BACT</name>
<accession>A0A2T0RK95</accession>
<organism evidence="2 3">
    <name type="scientific">Spirosoma oryzae</name>
    <dbReference type="NCBI Taxonomy" id="1469603"/>
    <lineage>
        <taxon>Bacteria</taxon>
        <taxon>Pseudomonadati</taxon>
        <taxon>Bacteroidota</taxon>
        <taxon>Cytophagia</taxon>
        <taxon>Cytophagales</taxon>
        <taxon>Cytophagaceae</taxon>
        <taxon>Spirosoma</taxon>
    </lineage>
</organism>
<dbReference type="PANTHER" id="PTHR12110:SF41">
    <property type="entry name" value="INOSOSE DEHYDRATASE"/>
    <property type="match status" value="1"/>
</dbReference>
<reference evidence="2 3" key="1">
    <citation type="submission" date="2018-03" db="EMBL/GenBank/DDBJ databases">
        <title>Genomic Encyclopedia of Archaeal and Bacterial Type Strains, Phase II (KMG-II): from individual species to whole genera.</title>
        <authorList>
            <person name="Goeker M."/>
        </authorList>
    </citation>
    <scope>NUCLEOTIDE SEQUENCE [LARGE SCALE GENOMIC DNA]</scope>
    <source>
        <strain evidence="2 3">DSM 28354</strain>
    </source>
</reference>
<evidence type="ECO:0000259" key="1">
    <source>
        <dbReference type="Pfam" id="PF01261"/>
    </source>
</evidence>
<dbReference type="AlphaFoldDB" id="A0A2T0RK95"/>
<comment type="caution">
    <text evidence="2">The sequence shown here is derived from an EMBL/GenBank/DDBJ whole genome shotgun (WGS) entry which is preliminary data.</text>
</comment>
<dbReference type="Gene3D" id="3.20.20.150">
    <property type="entry name" value="Divalent-metal-dependent TIM barrel enzymes"/>
    <property type="match status" value="1"/>
</dbReference>
<dbReference type="InterPro" id="IPR036237">
    <property type="entry name" value="Xyl_isomerase-like_sf"/>
</dbReference>
<dbReference type="RefSeq" id="WP_106141000.1">
    <property type="nucleotide sequence ID" value="NZ_PVTE01000050.1"/>
</dbReference>
<feature type="domain" description="Xylose isomerase-like TIM barrel" evidence="1">
    <location>
        <begin position="30"/>
        <end position="291"/>
    </location>
</feature>
<evidence type="ECO:0000313" key="3">
    <source>
        <dbReference type="Proteomes" id="UP000238375"/>
    </source>
</evidence>